<protein>
    <recommendedName>
        <fullName evidence="2">Transglycosylase SLT domain-containing protein</fullName>
    </recommendedName>
</protein>
<dbReference type="SUPFAM" id="SSF53955">
    <property type="entry name" value="Lysozyme-like"/>
    <property type="match status" value="1"/>
</dbReference>
<dbReference type="InterPro" id="IPR023346">
    <property type="entry name" value="Lysozyme-like_dom_sf"/>
</dbReference>
<evidence type="ECO:0000313" key="3">
    <source>
        <dbReference type="EMBL" id="DAE08333.1"/>
    </source>
</evidence>
<evidence type="ECO:0000256" key="1">
    <source>
        <dbReference type="SAM" id="Coils"/>
    </source>
</evidence>
<evidence type="ECO:0000259" key="2">
    <source>
        <dbReference type="Pfam" id="PF01464"/>
    </source>
</evidence>
<name>A0A8S5PP79_9CAUD</name>
<sequence length="737" mass="79971">MKLIGYDSNQRLNTINGGVQANVNEMAYGGNTQGMDNLTKAIGDLGNTMLTIQKQKEMTDVVNATNEYNAMMNDWLYNPDNGAMNRKGENALTIPLDYQNQEKRARQVIAEKYGFKFNDAVNAFNKVVDNDMTNTTNTINKFVRGQFEDSAMKALDMNVQNISNNAVVNASPDAFDDAMKQVSGSVAAQLSNLGYDDNTIRLQVKKAQQNIATTMIEKKMADDDLDGANKVINQVAMSGLIDEEKIMGYRQKVRNASMVLATSDDSKIDSIIGEFDPNDPDLLTKVTDKLFNGGFGKVAGASGGGNASVQDLMAAVMGQESSGDAGAVNGRTGAYGLFQILPSNWPEWSEQAGIAGADMTDPEAQKKVAAYKLGEYAKEYGVEGAFAAWYAGPGNGARWRDGAPDAIDGDGNHYSWDAPQGNGDEPSVRQYIQEVKAKLFGGEKAREETPAEAQKRKDMIQRNVATRLQVMAKRKAQILENQKVEIEQRVAAAVKNGATDVEVLKMRQDYAETHPEYQRAMQGQLNQAQISVNKAAAKALQAKSVNVLAVKAAIANGQFKSMGDLNSYLGEMGVYFTAPQLADINHEFDEYSNGTGKYSPDMAGMKSSIENLAGRKIDGVEWQGVSTAVYPKVQEFREKNGYDPSPAQMAQWGADAVAEQTIASTETGKYWGVGKLANTFGGKGAAVSYTNAQLASQGMYGLYNTTGADGQPYYVYKDARGEEYTITPAELAERLGQ</sequence>
<dbReference type="Pfam" id="PF01464">
    <property type="entry name" value="SLT"/>
    <property type="match status" value="1"/>
</dbReference>
<organism evidence="3">
    <name type="scientific">Podoviridae sp. ctOAf25</name>
    <dbReference type="NCBI Taxonomy" id="2825245"/>
    <lineage>
        <taxon>Viruses</taxon>
        <taxon>Duplodnaviria</taxon>
        <taxon>Heunggongvirae</taxon>
        <taxon>Uroviricota</taxon>
        <taxon>Caudoviricetes</taxon>
    </lineage>
</organism>
<dbReference type="InterPro" id="IPR008258">
    <property type="entry name" value="Transglycosylase_SLT_dom_1"/>
</dbReference>
<accession>A0A8S5PP79</accession>
<feature type="domain" description="Transglycosylase SLT" evidence="2">
    <location>
        <begin position="307"/>
        <end position="402"/>
    </location>
</feature>
<reference evidence="3" key="1">
    <citation type="journal article" date="2021" name="Proc. Natl. Acad. Sci. U.S.A.">
        <title>A Catalog of Tens of Thousands of Viruses from Human Metagenomes Reveals Hidden Associations with Chronic Diseases.</title>
        <authorList>
            <person name="Tisza M.J."/>
            <person name="Buck C.B."/>
        </authorList>
    </citation>
    <scope>NUCLEOTIDE SEQUENCE</scope>
    <source>
        <strain evidence="3">CtOAf25</strain>
    </source>
</reference>
<dbReference type="Gene3D" id="1.10.530.10">
    <property type="match status" value="1"/>
</dbReference>
<feature type="coiled-coil region" evidence="1">
    <location>
        <begin position="469"/>
        <end position="496"/>
    </location>
</feature>
<keyword evidence="1" id="KW-0175">Coiled coil</keyword>
<dbReference type="CDD" id="cd00254">
    <property type="entry name" value="LT-like"/>
    <property type="match status" value="1"/>
</dbReference>
<proteinExistence type="predicted"/>
<dbReference type="EMBL" id="BK015468">
    <property type="protein sequence ID" value="DAE08333.1"/>
    <property type="molecule type" value="Genomic_DNA"/>
</dbReference>